<dbReference type="Proteomes" id="UP001458880">
    <property type="component" value="Unassembled WGS sequence"/>
</dbReference>
<dbReference type="AlphaFoldDB" id="A0AAW1L6G3"/>
<accession>A0AAW1L6G3</accession>
<dbReference type="SUPFAM" id="SSF56219">
    <property type="entry name" value="DNase I-like"/>
    <property type="match status" value="1"/>
</dbReference>
<sequence length="181" mass="20915">MGILNNIQILSIESHCEVAALRDSSTRVNIITLYRSPRCDFLIFLDVLEQILKVLNNSRAIVCGDFNVRRYVVNIYMIYDPALSDYAAQEISVSIRGSTDASVSRFCRPITMAGKNTFFSIVGSLDWAYIEREDWDIHVKFETFVKNIGDAFRIAFPEKLFKAKDNSNFIKGWYNNNLKYW</sequence>
<gene>
    <name evidence="1" type="ORF">QE152_g15938</name>
</gene>
<dbReference type="InterPro" id="IPR036691">
    <property type="entry name" value="Endo/exonu/phosph_ase_sf"/>
</dbReference>
<protein>
    <recommendedName>
        <fullName evidence="3">Endonuclease/exonuclease/phosphatase domain-containing protein</fullName>
    </recommendedName>
</protein>
<evidence type="ECO:0000313" key="1">
    <source>
        <dbReference type="EMBL" id="KAK9729453.1"/>
    </source>
</evidence>
<evidence type="ECO:0000313" key="2">
    <source>
        <dbReference type="Proteomes" id="UP001458880"/>
    </source>
</evidence>
<dbReference type="Gene3D" id="3.60.10.10">
    <property type="entry name" value="Endonuclease/exonuclease/phosphatase"/>
    <property type="match status" value="1"/>
</dbReference>
<name>A0AAW1L6G3_POPJA</name>
<reference evidence="1 2" key="1">
    <citation type="journal article" date="2024" name="BMC Genomics">
        <title>De novo assembly and annotation of Popillia japonica's genome with initial clues to its potential as an invasive pest.</title>
        <authorList>
            <person name="Cucini C."/>
            <person name="Boschi S."/>
            <person name="Funari R."/>
            <person name="Cardaioli E."/>
            <person name="Iannotti N."/>
            <person name="Marturano G."/>
            <person name="Paoli F."/>
            <person name="Bruttini M."/>
            <person name="Carapelli A."/>
            <person name="Frati F."/>
            <person name="Nardi F."/>
        </authorList>
    </citation>
    <scope>NUCLEOTIDE SEQUENCE [LARGE SCALE GENOMIC DNA]</scope>
    <source>
        <strain evidence="1">DMR45628</strain>
    </source>
</reference>
<comment type="caution">
    <text evidence="1">The sequence shown here is derived from an EMBL/GenBank/DDBJ whole genome shotgun (WGS) entry which is preliminary data.</text>
</comment>
<organism evidence="1 2">
    <name type="scientific">Popillia japonica</name>
    <name type="common">Japanese beetle</name>
    <dbReference type="NCBI Taxonomy" id="7064"/>
    <lineage>
        <taxon>Eukaryota</taxon>
        <taxon>Metazoa</taxon>
        <taxon>Ecdysozoa</taxon>
        <taxon>Arthropoda</taxon>
        <taxon>Hexapoda</taxon>
        <taxon>Insecta</taxon>
        <taxon>Pterygota</taxon>
        <taxon>Neoptera</taxon>
        <taxon>Endopterygota</taxon>
        <taxon>Coleoptera</taxon>
        <taxon>Polyphaga</taxon>
        <taxon>Scarabaeiformia</taxon>
        <taxon>Scarabaeidae</taxon>
        <taxon>Rutelinae</taxon>
        <taxon>Popillia</taxon>
    </lineage>
</organism>
<dbReference type="EMBL" id="JASPKY010000160">
    <property type="protein sequence ID" value="KAK9729453.1"/>
    <property type="molecule type" value="Genomic_DNA"/>
</dbReference>
<proteinExistence type="predicted"/>
<keyword evidence="2" id="KW-1185">Reference proteome</keyword>
<evidence type="ECO:0008006" key="3">
    <source>
        <dbReference type="Google" id="ProtNLM"/>
    </source>
</evidence>